<keyword evidence="2" id="KW-1185">Reference proteome</keyword>
<dbReference type="OrthoDB" id="3353688at2759"/>
<name>A0A5C3MVF3_9AGAM</name>
<gene>
    <name evidence="1" type="ORF">OE88DRAFT_1662825</name>
</gene>
<dbReference type="EMBL" id="ML213516">
    <property type="protein sequence ID" value="TFK49324.1"/>
    <property type="molecule type" value="Genomic_DNA"/>
</dbReference>
<dbReference type="Gene3D" id="2.100.10.30">
    <property type="entry name" value="Jacalin-like lectin domain"/>
    <property type="match status" value="1"/>
</dbReference>
<sequence>MSSVLPGVRTVKVQPGHIKGELTRLILRTQLLPIALEHQSDSAQTQVIMATVQTKLVGGADGVSFNDGGAIGGWPTTQNISSTHPIQQIDVFAGWTIDGITITYEKENGDTAKVVHGTPGARSTIKFGKTESLLGIVGRAGYHSYYKRSMVTQITFIIVDTSSSAVRIEGPFGNGDRSNQGEVFKVSQPIAFAGYAKEGSDPLGLSGLSFIKAFFAE</sequence>
<evidence type="ECO:0008006" key="3">
    <source>
        <dbReference type="Google" id="ProtNLM"/>
    </source>
</evidence>
<accession>A0A5C3MVF3</accession>
<protein>
    <recommendedName>
        <fullName evidence="3">Jacalin-type lectin domain-containing protein</fullName>
    </recommendedName>
</protein>
<dbReference type="InterPro" id="IPR036404">
    <property type="entry name" value="Jacalin-like_lectin_dom_sf"/>
</dbReference>
<evidence type="ECO:0000313" key="1">
    <source>
        <dbReference type="EMBL" id="TFK49324.1"/>
    </source>
</evidence>
<evidence type="ECO:0000313" key="2">
    <source>
        <dbReference type="Proteomes" id="UP000305948"/>
    </source>
</evidence>
<proteinExistence type="predicted"/>
<dbReference type="Proteomes" id="UP000305948">
    <property type="component" value="Unassembled WGS sequence"/>
</dbReference>
<dbReference type="AlphaFoldDB" id="A0A5C3MVF3"/>
<reference evidence="1 2" key="1">
    <citation type="journal article" date="2019" name="Nat. Ecol. Evol.">
        <title>Megaphylogeny resolves global patterns of mushroom evolution.</title>
        <authorList>
            <person name="Varga T."/>
            <person name="Krizsan K."/>
            <person name="Foldi C."/>
            <person name="Dima B."/>
            <person name="Sanchez-Garcia M."/>
            <person name="Sanchez-Ramirez S."/>
            <person name="Szollosi G.J."/>
            <person name="Szarkandi J.G."/>
            <person name="Papp V."/>
            <person name="Albert L."/>
            <person name="Andreopoulos W."/>
            <person name="Angelini C."/>
            <person name="Antonin V."/>
            <person name="Barry K.W."/>
            <person name="Bougher N.L."/>
            <person name="Buchanan P."/>
            <person name="Buyck B."/>
            <person name="Bense V."/>
            <person name="Catcheside P."/>
            <person name="Chovatia M."/>
            <person name="Cooper J."/>
            <person name="Damon W."/>
            <person name="Desjardin D."/>
            <person name="Finy P."/>
            <person name="Geml J."/>
            <person name="Haridas S."/>
            <person name="Hughes K."/>
            <person name="Justo A."/>
            <person name="Karasinski D."/>
            <person name="Kautmanova I."/>
            <person name="Kiss B."/>
            <person name="Kocsube S."/>
            <person name="Kotiranta H."/>
            <person name="LaButti K.M."/>
            <person name="Lechner B.E."/>
            <person name="Liimatainen K."/>
            <person name="Lipzen A."/>
            <person name="Lukacs Z."/>
            <person name="Mihaltcheva S."/>
            <person name="Morgado L.N."/>
            <person name="Niskanen T."/>
            <person name="Noordeloos M.E."/>
            <person name="Ohm R.A."/>
            <person name="Ortiz-Santana B."/>
            <person name="Ovrebo C."/>
            <person name="Racz N."/>
            <person name="Riley R."/>
            <person name="Savchenko A."/>
            <person name="Shiryaev A."/>
            <person name="Soop K."/>
            <person name="Spirin V."/>
            <person name="Szebenyi C."/>
            <person name="Tomsovsky M."/>
            <person name="Tulloss R.E."/>
            <person name="Uehling J."/>
            <person name="Grigoriev I.V."/>
            <person name="Vagvolgyi C."/>
            <person name="Papp T."/>
            <person name="Martin F.M."/>
            <person name="Miettinen O."/>
            <person name="Hibbett D.S."/>
            <person name="Nagy L.G."/>
        </authorList>
    </citation>
    <scope>NUCLEOTIDE SEQUENCE [LARGE SCALE GENOMIC DNA]</scope>
    <source>
        <strain evidence="1 2">OMC1185</strain>
    </source>
</reference>
<dbReference type="SUPFAM" id="SSF51101">
    <property type="entry name" value="Mannose-binding lectins"/>
    <property type="match status" value="1"/>
</dbReference>
<organism evidence="1 2">
    <name type="scientific">Heliocybe sulcata</name>
    <dbReference type="NCBI Taxonomy" id="5364"/>
    <lineage>
        <taxon>Eukaryota</taxon>
        <taxon>Fungi</taxon>
        <taxon>Dikarya</taxon>
        <taxon>Basidiomycota</taxon>
        <taxon>Agaricomycotina</taxon>
        <taxon>Agaricomycetes</taxon>
        <taxon>Gloeophyllales</taxon>
        <taxon>Gloeophyllaceae</taxon>
        <taxon>Heliocybe</taxon>
    </lineage>
</organism>